<name>A0AAJ0DGU3_9PEZI</name>
<proteinExistence type="predicted"/>
<dbReference type="InterPro" id="IPR038883">
    <property type="entry name" value="AN11006-like"/>
</dbReference>
<dbReference type="PANTHER" id="PTHR42085:SF1">
    <property type="entry name" value="F-BOX DOMAIN-CONTAINING PROTEIN"/>
    <property type="match status" value="1"/>
</dbReference>
<keyword evidence="2" id="KW-1185">Reference proteome</keyword>
<dbReference type="PANTHER" id="PTHR42085">
    <property type="entry name" value="F-BOX DOMAIN-CONTAINING PROTEIN"/>
    <property type="match status" value="1"/>
</dbReference>
<dbReference type="EMBL" id="JAWDJX010000036">
    <property type="protein sequence ID" value="KAK3049879.1"/>
    <property type="molecule type" value="Genomic_DNA"/>
</dbReference>
<reference evidence="1" key="1">
    <citation type="submission" date="2023-04" db="EMBL/GenBank/DDBJ databases">
        <title>Black Yeasts Isolated from many extreme environments.</title>
        <authorList>
            <person name="Coleine C."/>
            <person name="Stajich J.E."/>
            <person name="Selbmann L."/>
        </authorList>
    </citation>
    <scope>NUCLEOTIDE SEQUENCE</scope>
    <source>
        <strain evidence="1">CCFEE 5312</strain>
    </source>
</reference>
<protein>
    <submittedName>
        <fullName evidence="1">Uncharacterized protein</fullName>
    </submittedName>
</protein>
<gene>
    <name evidence="1" type="ORF">LTR09_008799</name>
</gene>
<accession>A0AAJ0DGU3</accession>
<dbReference type="AlphaFoldDB" id="A0AAJ0DGU3"/>
<comment type="caution">
    <text evidence="1">The sequence shown here is derived from an EMBL/GenBank/DDBJ whole genome shotgun (WGS) entry which is preliminary data.</text>
</comment>
<evidence type="ECO:0000313" key="2">
    <source>
        <dbReference type="Proteomes" id="UP001271007"/>
    </source>
</evidence>
<evidence type="ECO:0000313" key="1">
    <source>
        <dbReference type="EMBL" id="KAK3049879.1"/>
    </source>
</evidence>
<organism evidence="1 2">
    <name type="scientific">Extremus antarcticus</name>
    <dbReference type="NCBI Taxonomy" id="702011"/>
    <lineage>
        <taxon>Eukaryota</taxon>
        <taxon>Fungi</taxon>
        <taxon>Dikarya</taxon>
        <taxon>Ascomycota</taxon>
        <taxon>Pezizomycotina</taxon>
        <taxon>Dothideomycetes</taxon>
        <taxon>Dothideomycetidae</taxon>
        <taxon>Mycosphaerellales</taxon>
        <taxon>Extremaceae</taxon>
        <taxon>Extremus</taxon>
    </lineage>
</organism>
<dbReference type="Proteomes" id="UP001271007">
    <property type="component" value="Unassembled WGS sequence"/>
</dbReference>
<sequence length="244" mass="27052">MTTSISTPPTTSRLFSLPAELREYIFTLACDRPPGPITAGVTSLSVVRNGNNTNTNIPGSYTGTQRAIYPTLPPLARTCRQAYTELAAKLYHENIFIFRLHASDGTIVTSTKAFEKWLNCPTRASAHRAAIVANLAHVKLVFLVRYCTDLDLLDADLGGCRDVSIEVKNDPDGECVSVSADRKLSRCRCNLVQAAKTYVFQNTTNEAAQQNRVIEYISGVEEFVYQTGFEDLMPDVRKCETCRE</sequence>